<dbReference type="AlphaFoldDB" id="A0A2X2BNK7"/>
<keyword evidence="1" id="KW-0812">Transmembrane</keyword>
<feature type="transmembrane region" description="Helical" evidence="1">
    <location>
        <begin position="36"/>
        <end position="57"/>
    </location>
</feature>
<organism evidence="2 3">
    <name type="scientific">Proteus mirabilis</name>
    <dbReference type="NCBI Taxonomy" id="584"/>
    <lineage>
        <taxon>Bacteria</taxon>
        <taxon>Pseudomonadati</taxon>
        <taxon>Pseudomonadota</taxon>
        <taxon>Gammaproteobacteria</taxon>
        <taxon>Enterobacterales</taxon>
        <taxon>Morganellaceae</taxon>
        <taxon>Proteus</taxon>
    </lineage>
</organism>
<dbReference type="EMBL" id="UAUE01000016">
    <property type="protein sequence ID" value="SPY96473.1"/>
    <property type="molecule type" value="Genomic_DNA"/>
</dbReference>
<proteinExistence type="predicted"/>
<sequence length="275" mass="30833">MDIDIVQNGIHLSEKILNAFPTRALTLSPLKGDGSLFRTLFLVIAMLGMTVFSAYQIPNIVYDYQISKNPVFIDADVDGSCRSKLFVLTNCSVDLRYKGNEVSRNFTFLDFGNKDILVEPVADENDLTKMTVDVAIDNIWLRLISALVFTALFAFCVIFFIYRQMISNKVKKALLSVGTKPLKLTAIPAKVVVSNKQFIATYKTNVAGKETSITYSGNKKTPPITLEMEGKTYVLAVYEPQQNIPYVLDVPLARIQATEEEKQRFHEALIEEGIL</sequence>
<name>A0A2X2BNK7_PROMI</name>
<evidence type="ECO:0000313" key="3">
    <source>
        <dbReference type="Proteomes" id="UP000251485"/>
    </source>
</evidence>
<evidence type="ECO:0000313" key="2">
    <source>
        <dbReference type="EMBL" id="SPY96473.1"/>
    </source>
</evidence>
<keyword evidence="1" id="KW-1133">Transmembrane helix</keyword>
<protein>
    <submittedName>
        <fullName evidence="2">Uncharacterized protein</fullName>
    </submittedName>
</protein>
<dbReference type="RefSeq" id="WP_151252940.1">
    <property type="nucleotide sequence ID" value="NZ_CAXOHV010000026.1"/>
</dbReference>
<accession>A0A2X2BNK7</accession>
<feature type="transmembrane region" description="Helical" evidence="1">
    <location>
        <begin position="139"/>
        <end position="162"/>
    </location>
</feature>
<reference evidence="2 3" key="1">
    <citation type="submission" date="2018-06" db="EMBL/GenBank/DDBJ databases">
        <authorList>
            <consortium name="Pathogen Informatics"/>
            <person name="Doyle S."/>
        </authorList>
    </citation>
    <scope>NUCLEOTIDE SEQUENCE [LARGE SCALE GENOMIC DNA]</scope>
    <source>
        <strain evidence="2 3">NCTC10975</strain>
    </source>
</reference>
<gene>
    <name evidence="2" type="ORF">NCTC10975_02191</name>
</gene>
<keyword evidence="1" id="KW-0472">Membrane</keyword>
<evidence type="ECO:0000256" key="1">
    <source>
        <dbReference type="SAM" id="Phobius"/>
    </source>
</evidence>
<dbReference type="Proteomes" id="UP000251485">
    <property type="component" value="Unassembled WGS sequence"/>
</dbReference>